<dbReference type="PRINTS" id="PR00080">
    <property type="entry name" value="SDRFAMILY"/>
</dbReference>
<dbReference type="AlphaFoldDB" id="A0A1D6I083"/>
<dbReference type="FunCoup" id="A0A1D6I083">
    <property type="interactions" value="863"/>
</dbReference>
<organism evidence="2">
    <name type="scientific">Zea mays</name>
    <name type="common">Maize</name>
    <dbReference type="NCBI Taxonomy" id="4577"/>
    <lineage>
        <taxon>Eukaryota</taxon>
        <taxon>Viridiplantae</taxon>
        <taxon>Streptophyta</taxon>
        <taxon>Embryophyta</taxon>
        <taxon>Tracheophyta</taxon>
        <taxon>Spermatophyta</taxon>
        <taxon>Magnoliopsida</taxon>
        <taxon>Liliopsida</taxon>
        <taxon>Poales</taxon>
        <taxon>Poaceae</taxon>
        <taxon>PACMAD clade</taxon>
        <taxon>Panicoideae</taxon>
        <taxon>Andropogonodae</taxon>
        <taxon>Andropogoneae</taxon>
        <taxon>Tripsacinae</taxon>
        <taxon>Zea</taxon>
    </lineage>
</organism>
<comment type="similarity">
    <text evidence="1">Belongs to the short-chain dehydrogenases/reductases (SDR) family.</text>
</comment>
<dbReference type="PaxDb" id="4577-GRMZM2G009940_P02"/>
<dbReference type="SMR" id="A0A1D6I083"/>
<reference evidence="2" key="1">
    <citation type="submission" date="2015-12" db="EMBL/GenBank/DDBJ databases">
        <title>Update maize B73 reference genome by single molecule sequencing technologies.</title>
        <authorList>
            <consortium name="Maize Genome Sequencing Project"/>
            <person name="Ware D."/>
        </authorList>
    </citation>
    <scope>NUCLEOTIDE SEQUENCE [LARGE SCALE GENOMIC DNA]</scope>
    <source>
        <tissue evidence="2">Seedling</tissue>
    </source>
</reference>
<evidence type="ECO:0000256" key="1">
    <source>
        <dbReference type="RuleBase" id="RU000363"/>
    </source>
</evidence>
<protein>
    <submittedName>
        <fullName evidence="2">Short-chain dehydrogenase TIC 32 chloroplastic</fullName>
    </submittedName>
</protein>
<dbReference type="EMBL" id="CM007650">
    <property type="protein sequence ID" value="ONM53691.1"/>
    <property type="molecule type" value="Genomic_DNA"/>
</dbReference>
<name>A0A1D6I083_MAIZE</name>
<accession>A0A1D6I083</accession>
<dbReference type="STRING" id="4577.A0A1D6I083"/>
<dbReference type="InterPro" id="IPR036291">
    <property type="entry name" value="NAD(P)-bd_dom_sf"/>
</dbReference>
<dbReference type="PANTHER" id="PTHR48476:SF2">
    <property type="entry name" value="SHORT-CHAIN DEHYDROGENASE_REDUCTASE"/>
    <property type="match status" value="1"/>
</dbReference>
<proteinExistence type="inferred from homology"/>
<dbReference type="Gene3D" id="3.40.50.720">
    <property type="entry name" value="NAD(P)-binding Rossmann-like Domain"/>
    <property type="match status" value="1"/>
</dbReference>
<dbReference type="PANTHER" id="PTHR48476">
    <property type="entry name" value="SHORT-CHAIN DEHYDROGENASE TIC 32, CHLOROPLASTIC-LIKE"/>
    <property type="match status" value="1"/>
</dbReference>
<dbReference type="Pfam" id="PF00106">
    <property type="entry name" value="adh_short"/>
    <property type="match status" value="1"/>
</dbReference>
<dbReference type="InParanoid" id="A0A1D6I083"/>
<dbReference type="SUPFAM" id="SSF51735">
    <property type="entry name" value="NAD(P)-binding Rossmann-fold domains"/>
    <property type="match status" value="1"/>
</dbReference>
<dbReference type="InterPro" id="IPR002347">
    <property type="entry name" value="SDR_fam"/>
</dbReference>
<dbReference type="CDD" id="cd05327">
    <property type="entry name" value="retinol-DH_like_SDR_c_like"/>
    <property type="match status" value="1"/>
</dbReference>
<evidence type="ECO:0000313" key="2">
    <source>
        <dbReference type="EMBL" id="ONM53691.1"/>
    </source>
</evidence>
<sequence>MMTSWLLGRRGPSGFSWSSTADQVTQGISAAGLTAIVTGPYLFPNISSSFFIVFIISNPAQSHPGASSGIGAETARTLALRGAHVIMAVRSLPAAQAVKDAVLAQAPGAKLDVMELDLSSMASVRAFASQFIDRGLPLNILINNAGVMAIPFALSKDGIEMQFATNHVGHFLLTHLLLDTMKRTSHESNLEGRIVNVSSEGHRLAYREGIRFDKINDESVYSSIGAYGQSKLANILHANELARRFELLVNKDHWAVTEDNVNITANSLHPGSIITNLLRYHSILDVLHRTLGKLVLKNAEQGAATTCYLALHPHVKGVSGKYFCDCNLYEPSANAKDMELAKRLWDFGVELIT</sequence>
<dbReference type="IntAct" id="A0A1D6I083">
    <property type="interactions" value="3"/>
</dbReference>
<dbReference type="ExpressionAtlas" id="A0A1D6I083">
    <property type="expression patterns" value="baseline and differential"/>
</dbReference>
<dbReference type="InterPro" id="IPR055280">
    <property type="entry name" value="TIC32"/>
</dbReference>
<dbReference type="PRINTS" id="PR00081">
    <property type="entry name" value="GDHRDH"/>
</dbReference>
<gene>
    <name evidence="2" type="ORF">ZEAMMB73_Zm00001d019754</name>
</gene>